<organism evidence="3 4">
    <name type="scientific">Bythopirellula goksoeyrii</name>
    <dbReference type="NCBI Taxonomy" id="1400387"/>
    <lineage>
        <taxon>Bacteria</taxon>
        <taxon>Pseudomonadati</taxon>
        <taxon>Planctomycetota</taxon>
        <taxon>Planctomycetia</taxon>
        <taxon>Pirellulales</taxon>
        <taxon>Lacipirellulaceae</taxon>
        <taxon>Bythopirellula</taxon>
    </lineage>
</organism>
<feature type="domain" description="D-glutamate N-acetyltransferase-like C-terminal" evidence="1">
    <location>
        <begin position="144"/>
        <end position="337"/>
    </location>
</feature>
<dbReference type="SUPFAM" id="SSF52540">
    <property type="entry name" value="P-loop containing nucleoside triphosphate hydrolases"/>
    <property type="match status" value="1"/>
</dbReference>
<dbReference type="KEGG" id="bgok:Pr1d_36050"/>
<dbReference type="PANTHER" id="PTHR40690">
    <property type="entry name" value="GLL3100 PROTEIN"/>
    <property type="match status" value="1"/>
</dbReference>
<dbReference type="Gene3D" id="3.40.50.300">
    <property type="entry name" value="P-loop containing nucleotide triphosphate hydrolases"/>
    <property type="match status" value="1"/>
</dbReference>
<dbReference type="PANTHER" id="PTHR40690:SF1">
    <property type="entry name" value="DUF1611 DOMAIN-CONTAINING PROTEIN"/>
    <property type="match status" value="1"/>
</dbReference>
<protein>
    <recommendedName>
        <fullName evidence="5">DUF1611 domain-containing protein</fullName>
    </recommendedName>
</protein>
<evidence type="ECO:0000259" key="2">
    <source>
        <dbReference type="Pfam" id="PF17396"/>
    </source>
</evidence>
<sequence length="348" mass="37937">MLRSSEPRLVILTEGYSDPINAKTATSVLRYGQHPTVAIIDSLQVGKTAEEILGVGGNIPFVANLSDAPTANTLMIGIAPPGGKIPMSWRSVIRGAIALGMDVISGLHDFLVDDDDFVIDASRFGVNLIDIRKNDEHDVCNQKDIRVECLRIHTVGQDCSVGKMVASIEVARALQDQGYDAKFIATGQTGIMIEGDGCPIDCVVGDFISGAIEKQILAQQHHEILVIEGQGSLAHPRYSAVTLGLLHGCIPHGMILCYEVGRSWVRDMPHVNLKSLQELRTIYENTASIMFPSKIIGVAMNSRLLSEREANAERKKVHLELGLPVCDVLRDGPHDLVKAVQKLHMELR</sequence>
<dbReference type="InterPro" id="IPR035402">
    <property type="entry name" value="DgcN-like_N"/>
</dbReference>
<dbReference type="Pfam" id="PF17396">
    <property type="entry name" value="DUF1611_N"/>
    <property type="match status" value="1"/>
</dbReference>
<dbReference type="EMBL" id="CP042913">
    <property type="protein sequence ID" value="QEG36293.1"/>
    <property type="molecule type" value="Genomic_DNA"/>
</dbReference>
<dbReference type="InterPro" id="IPR035086">
    <property type="entry name" value="DgcN-like_C"/>
</dbReference>
<reference evidence="3 4" key="1">
    <citation type="submission" date="2019-08" db="EMBL/GenBank/DDBJ databases">
        <title>Deep-cultivation of Planctomycetes and their phenomic and genomic characterization uncovers novel biology.</title>
        <authorList>
            <person name="Wiegand S."/>
            <person name="Jogler M."/>
            <person name="Boedeker C."/>
            <person name="Pinto D."/>
            <person name="Vollmers J."/>
            <person name="Rivas-Marin E."/>
            <person name="Kohn T."/>
            <person name="Peeters S.H."/>
            <person name="Heuer A."/>
            <person name="Rast P."/>
            <person name="Oberbeckmann S."/>
            <person name="Bunk B."/>
            <person name="Jeske O."/>
            <person name="Meyerdierks A."/>
            <person name="Storesund J.E."/>
            <person name="Kallscheuer N."/>
            <person name="Luecker S."/>
            <person name="Lage O.M."/>
            <person name="Pohl T."/>
            <person name="Merkel B.J."/>
            <person name="Hornburger P."/>
            <person name="Mueller R.-W."/>
            <person name="Bruemmer F."/>
            <person name="Labrenz M."/>
            <person name="Spormann A.M."/>
            <person name="Op den Camp H."/>
            <person name="Overmann J."/>
            <person name="Amann R."/>
            <person name="Jetten M.S.M."/>
            <person name="Mascher T."/>
            <person name="Medema M.H."/>
            <person name="Devos D.P."/>
            <person name="Kaster A.-K."/>
            <person name="Ovreas L."/>
            <person name="Rohde M."/>
            <person name="Galperin M.Y."/>
            <person name="Jogler C."/>
        </authorList>
    </citation>
    <scope>NUCLEOTIDE SEQUENCE [LARGE SCALE GENOMIC DNA]</scope>
    <source>
        <strain evidence="3 4">Pr1d</strain>
    </source>
</reference>
<evidence type="ECO:0008006" key="5">
    <source>
        <dbReference type="Google" id="ProtNLM"/>
    </source>
</evidence>
<gene>
    <name evidence="3" type="ORF">Pr1d_36050</name>
</gene>
<evidence type="ECO:0000313" key="4">
    <source>
        <dbReference type="Proteomes" id="UP000323917"/>
    </source>
</evidence>
<dbReference type="Proteomes" id="UP000323917">
    <property type="component" value="Chromosome"/>
</dbReference>
<dbReference type="RefSeq" id="WP_148074658.1">
    <property type="nucleotide sequence ID" value="NZ_CP042913.1"/>
</dbReference>
<dbReference type="PIRSF" id="PIRSF026760">
    <property type="entry name" value="UCP026760"/>
    <property type="match status" value="1"/>
</dbReference>
<proteinExistence type="predicted"/>
<keyword evidence="4" id="KW-1185">Reference proteome</keyword>
<evidence type="ECO:0000259" key="1">
    <source>
        <dbReference type="Pfam" id="PF07755"/>
    </source>
</evidence>
<dbReference type="AlphaFoldDB" id="A0A5B9QQQ0"/>
<name>A0A5B9QQQ0_9BACT</name>
<dbReference type="Pfam" id="PF07755">
    <property type="entry name" value="DUF1611"/>
    <property type="match status" value="1"/>
</dbReference>
<dbReference type="Gene3D" id="3.40.50.720">
    <property type="entry name" value="NAD(P)-binding Rossmann-like Domain"/>
    <property type="match status" value="1"/>
</dbReference>
<dbReference type="InterPro" id="IPR011669">
    <property type="entry name" value="DgcN-like"/>
</dbReference>
<dbReference type="InterPro" id="IPR027417">
    <property type="entry name" value="P-loop_NTPase"/>
</dbReference>
<feature type="domain" description="D-glutamate N-acetyltransferase-like N-terminal" evidence="2">
    <location>
        <begin position="44"/>
        <end position="133"/>
    </location>
</feature>
<accession>A0A5B9QQQ0</accession>
<dbReference type="OrthoDB" id="9778498at2"/>
<evidence type="ECO:0000313" key="3">
    <source>
        <dbReference type="EMBL" id="QEG36293.1"/>
    </source>
</evidence>